<dbReference type="PANTHER" id="PTHR24171">
    <property type="entry name" value="ANKYRIN REPEAT DOMAIN-CONTAINING PROTEIN 39-RELATED"/>
    <property type="match status" value="1"/>
</dbReference>
<feature type="region of interest" description="Disordered" evidence="4">
    <location>
        <begin position="170"/>
        <end position="269"/>
    </location>
</feature>
<comment type="caution">
    <text evidence="5">The sequence shown here is derived from an EMBL/GenBank/DDBJ whole genome shotgun (WGS) entry which is preliminary data.</text>
</comment>
<evidence type="ECO:0000256" key="1">
    <source>
        <dbReference type="ARBA" id="ARBA00022737"/>
    </source>
</evidence>
<dbReference type="EMBL" id="BSYO01000009">
    <property type="protein sequence ID" value="GMH09151.1"/>
    <property type="molecule type" value="Genomic_DNA"/>
</dbReference>
<protein>
    <submittedName>
        <fullName evidence="5">Uncharacterized protein</fullName>
    </submittedName>
</protein>
<feature type="repeat" description="ANK" evidence="3">
    <location>
        <begin position="108"/>
        <end position="140"/>
    </location>
</feature>
<feature type="compositionally biased region" description="Basic and acidic residues" evidence="4">
    <location>
        <begin position="170"/>
        <end position="182"/>
    </location>
</feature>
<evidence type="ECO:0000256" key="3">
    <source>
        <dbReference type="PROSITE-ProRule" id="PRU00023"/>
    </source>
</evidence>
<keyword evidence="2 3" id="KW-0040">ANK repeat</keyword>
<organism evidence="5 6">
    <name type="scientific">Nepenthes gracilis</name>
    <name type="common">Slender pitcher plant</name>
    <dbReference type="NCBI Taxonomy" id="150966"/>
    <lineage>
        <taxon>Eukaryota</taxon>
        <taxon>Viridiplantae</taxon>
        <taxon>Streptophyta</taxon>
        <taxon>Embryophyta</taxon>
        <taxon>Tracheophyta</taxon>
        <taxon>Spermatophyta</taxon>
        <taxon>Magnoliopsida</taxon>
        <taxon>eudicotyledons</taxon>
        <taxon>Gunneridae</taxon>
        <taxon>Pentapetalae</taxon>
        <taxon>Caryophyllales</taxon>
        <taxon>Nepenthaceae</taxon>
        <taxon>Nepenthes</taxon>
    </lineage>
</organism>
<keyword evidence="1" id="KW-0677">Repeat</keyword>
<dbReference type="Gene3D" id="1.25.40.20">
    <property type="entry name" value="Ankyrin repeat-containing domain"/>
    <property type="match status" value="2"/>
</dbReference>
<proteinExistence type="predicted"/>
<evidence type="ECO:0000256" key="2">
    <source>
        <dbReference type="ARBA" id="ARBA00023043"/>
    </source>
</evidence>
<sequence length="269" mass="29074">MGSWKSGGDLHPLHTAARSGDLNAVDSVLSSNPLAINSRDKLSRTPLHLAAWAGHVEVVSYLCKHKADVGAAAMDDMAAIHFAAQRGYLEVVRTLLSSGVSVKASNRKGMTALHYAAQGSHLELAKYLIKKGANLNAKTKSGKTSLDLATNEDMRSLLLECGRRDNLHGETGKEKVVEKDTDADLGGGKAVENEGQEGEQEDIKRRNNEENDDDDGKDSSPRAKKTKLTLQQINNEDDGKERSPKPKKTKVTLNHLLASDDTQGDADNQ</sequence>
<keyword evidence="6" id="KW-1185">Reference proteome</keyword>
<dbReference type="InterPro" id="IPR002110">
    <property type="entry name" value="Ankyrin_rpt"/>
</dbReference>
<accession>A0AAD3XLY4</accession>
<feature type="repeat" description="ANK" evidence="3">
    <location>
        <begin position="75"/>
        <end position="107"/>
    </location>
</feature>
<evidence type="ECO:0000313" key="6">
    <source>
        <dbReference type="Proteomes" id="UP001279734"/>
    </source>
</evidence>
<feature type="repeat" description="ANK" evidence="3">
    <location>
        <begin position="42"/>
        <end position="74"/>
    </location>
</feature>
<evidence type="ECO:0000313" key="5">
    <source>
        <dbReference type="EMBL" id="GMH09151.1"/>
    </source>
</evidence>
<name>A0AAD3XLY4_NEPGR</name>
<dbReference type="AlphaFoldDB" id="A0AAD3XLY4"/>
<reference evidence="5" key="1">
    <citation type="submission" date="2023-05" db="EMBL/GenBank/DDBJ databases">
        <title>Nepenthes gracilis genome sequencing.</title>
        <authorList>
            <person name="Fukushima K."/>
        </authorList>
    </citation>
    <scope>NUCLEOTIDE SEQUENCE</scope>
    <source>
        <strain evidence="5">SING2019-196</strain>
    </source>
</reference>
<dbReference type="PROSITE" id="PS50297">
    <property type="entry name" value="ANK_REP_REGION"/>
    <property type="match status" value="3"/>
</dbReference>
<dbReference type="SMART" id="SM00248">
    <property type="entry name" value="ANK"/>
    <property type="match status" value="4"/>
</dbReference>
<gene>
    <name evidence="5" type="ORF">Nepgr_010991</name>
</gene>
<evidence type="ECO:0000256" key="4">
    <source>
        <dbReference type="SAM" id="MobiDB-lite"/>
    </source>
</evidence>
<dbReference type="PRINTS" id="PR01415">
    <property type="entry name" value="ANKYRIN"/>
</dbReference>
<dbReference type="InterPro" id="IPR036770">
    <property type="entry name" value="Ankyrin_rpt-contain_sf"/>
</dbReference>
<dbReference type="Proteomes" id="UP001279734">
    <property type="component" value="Unassembled WGS sequence"/>
</dbReference>
<dbReference type="PROSITE" id="PS50088">
    <property type="entry name" value="ANK_REPEAT"/>
    <property type="match status" value="3"/>
</dbReference>
<dbReference type="Pfam" id="PF12796">
    <property type="entry name" value="Ank_2"/>
    <property type="match status" value="2"/>
</dbReference>
<dbReference type="SUPFAM" id="SSF48403">
    <property type="entry name" value="Ankyrin repeat"/>
    <property type="match status" value="1"/>
</dbReference>